<dbReference type="AlphaFoldDB" id="A0ABC8LC51"/>
<evidence type="ECO:0000313" key="2">
    <source>
        <dbReference type="EMBL" id="CAH8381135.1"/>
    </source>
</evidence>
<dbReference type="EMBL" id="CAKOAT010507376">
    <property type="protein sequence ID" value="CAH8381135.1"/>
    <property type="molecule type" value="Genomic_DNA"/>
</dbReference>
<proteinExistence type="predicted"/>
<name>A0ABC8LC51_ERUVS</name>
<feature type="chain" id="PRO_5044867860" evidence="1">
    <location>
        <begin position="23"/>
        <end position="95"/>
    </location>
</feature>
<organism evidence="2 3">
    <name type="scientific">Eruca vesicaria subsp. sativa</name>
    <name type="common">Garden rocket</name>
    <name type="synonym">Eruca sativa</name>
    <dbReference type="NCBI Taxonomy" id="29727"/>
    <lineage>
        <taxon>Eukaryota</taxon>
        <taxon>Viridiplantae</taxon>
        <taxon>Streptophyta</taxon>
        <taxon>Embryophyta</taxon>
        <taxon>Tracheophyta</taxon>
        <taxon>Spermatophyta</taxon>
        <taxon>Magnoliopsida</taxon>
        <taxon>eudicotyledons</taxon>
        <taxon>Gunneridae</taxon>
        <taxon>Pentapetalae</taxon>
        <taxon>rosids</taxon>
        <taxon>malvids</taxon>
        <taxon>Brassicales</taxon>
        <taxon>Brassicaceae</taxon>
        <taxon>Brassiceae</taxon>
        <taxon>Eruca</taxon>
    </lineage>
</organism>
<reference evidence="2 3" key="1">
    <citation type="submission" date="2022-03" db="EMBL/GenBank/DDBJ databases">
        <authorList>
            <person name="Macdonald S."/>
            <person name="Ahmed S."/>
            <person name="Newling K."/>
        </authorList>
    </citation>
    <scope>NUCLEOTIDE SEQUENCE [LARGE SCALE GENOMIC DNA]</scope>
</reference>
<protein>
    <submittedName>
        <fullName evidence="2">Uncharacterized protein</fullName>
    </submittedName>
</protein>
<gene>
    <name evidence="2" type="ORF">ERUC_LOCUS33618</name>
</gene>
<keyword evidence="3" id="KW-1185">Reference proteome</keyword>
<keyword evidence="1" id="KW-0732">Signal</keyword>
<evidence type="ECO:0000256" key="1">
    <source>
        <dbReference type="SAM" id="SignalP"/>
    </source>
</evidence>
<evidence type="ECO:0000313" key="3">
    <source>
        <dbReference type="Proteomes" id="UP001642260"/>
    </source>
</evidence>
<sequence>MEKTVLIFVGILLLSTCTPILARTCKKDSDCASVTCPSAPPVCWNGNCECPPDKYRALPDDTNCGVGKCIDYCKAKGEVAYACILNFCYCRKPPM</sequence>
<accession>A0ABC8LC51</accession>
<dbReference type="Proteomes" id="UP001642260">
    <property type="component" value="Unassembled WGS sequence"/>
</dbReference>
<comment type="caution">
    <text evidence="2">The sequence shown here is derived from an EMBL/GenBank/DDBJ whole genome shotgun (WGS) entry which is preliminary data.</text>
</comment>
<feature type="signal peptide" evidence="1">
    <location>
        <begin position="1"/>
        <end position="22"/>
    </location>
</feature>